<evidence type="ECO:0000256" key="8">
    <source>
        <dbReference type="ARBA" id="ARBA00023098"/>
    </source>
</evidence>
<evidence type="ECO:0000256" key="10">
    <source>
        <dbReference type="ARBA" id="ARBA00048109"/>
    </source>
</evidence>
<dbReference type="EMBL" id="CAJPVI010000066">
    <property type="protein sequence ID" value="CAG2159847.1"/>
    <property type="molecule type" value="Genomic_DNA"/>
</dbReference>
<comment type="catalytic activity">
    <reaction evidence="10">
        <text>an acyl-CoA + a 1,2-diacyl-sn-glycerol = a triacyl-sn-glycerol + CoA</text>
        <dbReference type="Rhea" id="RHEA:10868"/>
        <dbReference type="ChEBI" id="CHEBI:17815"/>
        <dbReference type="ChEBI" id="CHEBI:57287"/>
        <dbReference type="ChEBI" id="CHEBI:58342"/>
        <dbReference type="ChEBI" id="CHEBI:64615"/>
        <dbReference type="EC" id="2.3.1.20"/>
    </reaction>
</comment>
<evidence type="ECO:0000259" key="12">
    <source>
        <dbReference type="Pfam" id="PF03007"/>
    </source>
</evidence>
<evidence type="ECO:0000256" key="6">
    <source>
        <dbReference type="ARBA" id="ARBA00022679"/>
    </source>
</evidence>
<dbReference type="EC" id="2.3.1.20" evidence="4"/>
<organism evidence="14 15">
    <name type="scientific">Cupriavidus numazuensis</name>
    <dbReference type="NCBI Taxonomy" id="221992"/>
    <lineage>
        <taxon>Bacteria</taxon>
        <taxon>Pseudomonadati</taxon>
        <taxon>Pseudomonadota</taxon>
        <taxon>Betaproteobacteria</taxon>
        <taxon>Burkholderiales</taxon>
        <taxon>Burkholderiaceae</taxon>
        <taxon>Cupriavidus</taxon>
    </lineage>
</organism>
<dbReference type="Pfam" id="PF03007">
    <property type="entry name" value="WS_DGAT_cat"/>
    <property type="match status" value="1"/>
</dbReference>
<feature type="domain" description="O-acyltransferase WSD1-like N-terminal" evidence="12">
    <location>
        <begin position="4"/>
        <end position="294"/>
    </location>
</feature>
<comment type="caution">
    <text evidence="14">The sequence shown here is derived from an EMBL/GenBank/DDBJ whole genome shotgun (WGS) entry which is preliminary data.</text>
</comment>
<evidence type="ECO:0000256" key="9">
    <source>
        <dbReference type="ARBA" id="ARBA00023315"/>
    </source>
</evidence>
<evidence type="ECO:0000256" key="7">
    <source>
        <dbReference type="ARBA" id="ARBA00022798"/>
    </source>
</evidence>
<evidence type="ECO:0000313" key="15">
    <source>
        <dbReference type="Proteomes" id="UP000672657"/>
    </source>
</evidence>
<evidence type="ECO:0000256" key="1">
    <source>
        <dbReference type="ARBA" id="ARBA00004771"/>
    </source>
</evidence>
<feature type="compositionally biased region" description="Basic residues" evidence="11">
    <location>
        <begin position="566"/>
        <end position="582"/>
    </location>
</feature>
<dbReference type="Proteomes" id="UP000672657">
    <property type="component" value="Unassembled WGS sequence"/>
</dbReference>
<comment type="pathway">
    <text evidence="2">Lipid metabolism.</text>
</comment>
<dbReference type="GO" id="GO:0004144">
    <property type="term" value="F:diacylglycerol O-acyltransferase activity"/>
    <property type="evidence" value="ECO:0007669"/>
    <property type="project" value="UniProtKB-EC"/>
</dbReference>
<comment type="pathway">
    <text evidence="1">Glycerolipid metabolism; triacylglycerol biosynthesis.</text>
</comment>
<keyword evidence="5" id="KW-0444">Lipid biosynthesis</keyword>
<dbReference type="InterPro" id="IPR004255">
    <property type="entry name" value="O-acyltransferase_WSD1_N"/>
</dbReference>
<dbReference type="PANTHER" id="PTHR31650">
    <property type="entry name" value="O-ACYLTRANSFERASE (WSD1-LIKE) FAMILY PROTEIN"/>
    <property type="match status" value="1"/>
</dbReference>
<name>A0ABM8TU02_9BURK</name>
<dbReference type="PANTHER" id="PTHR31650:SF1">
    <property type="entry name" value="WAX ESTER SYNTHASE_DIACYLGLYCEROL ACYLTRANSFERASE 4-RELATED"/>
    <property type="match status" value="1"/>
</dbReference>
<feature type="compositionally biased region" description="Low complexity" evidence="11">
    <location>
        <begin position="498"/>
        <end position="529"/>
    </location>
</feature>
<evidence type="ECO:0000259" key="13">
    <source>
        <dbReference type="Pfam" id="PF06974"/>
    </source>
</evidence>
<keyword evidence="15" id="KW-1185">Reference proteome</keyword>
<comment type="similarity">
    <text evidence="3">Belongs to the long-chain O-acyltransferase family.</text>
</comment>
<keyword evidence="9 14" id="KW-0012">Acyltransferase</keyword>
<dbReference type="Pfam" id="PF06974">
    <property type="entry name" value="WS_DGAT_C"/>
    <property type="match status" value="1"/>
</dbReference>
<keyword evidence="8" id="KW-0443">Lipid metabolism</keyword>
<dbReference type="NCBIfam" id="TIGR02946">
    <property type="entry name" value="acyl_WS_DGAT"/>
    <property type="match status" value="1"/>
</dbReference>
<evidence type="ECO:0000256" key="4">
    <source>
        <dbReference type="ARBA" id="ARBA00013244"/>
    </source>
</evidence>
<dbReference type="InterPro" id="IPR014292">
    <property type="entry name" value="Acyl_transf_WS/DGAT"/>
</dbReference>
<sequence length="582" mass="62197">MTPLSTIDASFLHVESAEMPMHIGGLHVLDLPAGYEGDFLEDVKKHMRERLHLASIFTRKLALMPFDLSNPVWVDDDDLDLDYHIRHVTLPKPGSNRQLQQVVARMHSSLLDRSRPLWEIVVIDGLRSGQVGLYVKAHHAGVDGQAGVAIGRALFDGTPTGRKIRPPRQKPRRDPYQLGVAELAMAAVRNSAQQYLKLATMAPDFLNVFQGLLSPALGKALPVWSPPGVAPGAGKPAENLVGGLLNSPLASLLAPRTPMNVAITNQRTFAGRTTPTAEVKEIARTFGVSFNDVVLGVVAGAMRNYLMASDELPAKSLSAAVPMSLRAEDDGTANNQVGMMVTDLCTDVADPVERLRKIGVVSTQRKAVIDPVKGAMGTDVPIFASPWLISGLASLYGRSRLADWMPPVANLVVSNVAGHNRPMYFAGATVVTHYPVSIPSHGMALNITVHSYNGRLDYGLIACRRAFGDLTELGDDLLAEHRLLLSLARNQAAAAGTAAAETALPEQSSVAPPGVPAAAAEQPQAPSGSELPVVTMAASSTDRDATHVPEVILSPRIELDAQAQPVRRKRPAPASAGRRKKA</sequence>
<dbReference type="SUPFAM" id="SSF52777">
    <property type="entry name" value="CoA-dependent acyltransferases"/>
    <property type="match status" value="1"/>
</dbReference>
<reference evidence="14 15" key="1">
    <citation type="submission" date="2021-03" db="EMBL/GenBank/DDBJ databases">
        <authorList>
            <person name="Peeters C."/>
        </authorList>
    </citation>
    <scope>NUCLEOTIDE SEQUENCE [LARGE SCALE GENOMIC DNA]</scope>
    <source>
        <strain evidence="14 15">LMG 26411</strain>
    </source>
</reference>
<keyword evidence="6 14" id="KW-0808">Transferase</keyword>
<evidence type="ECO:0000256" key="11">
    <source>
        <dbReference type="SAM" id="MobiDB-lite"/>
    </source>
</evidence>
<proteinExistence type="inferred from homology"/>
<dbReference type="RefSeq" id="WP_211957799.1">
    <property type="nucleotide sequence ID" value="NZ_CAJPVI010000066.1"/>
</dbReference>
<evidence type="ECO:0000256" key="5">
    <source>
        <dbReference type="ARBA" id="ARBA00022516"/>
    </source>
</evidence>
<evidence type="ECO:0000313" key="14">
    <source>
        <dbReference type="EMBL" id="CAG2159847.1"/>
    </source>
</evidence>
<keyword evidence="7" id="KW-0319">Glycerol metabolism</keyword>
<accession>A0ABM8TU02</accession>
<protein>
    <recommendedName>
        <fullName evidence="4">diacylglycerol O-acyltransferase</fullName>
        <ecNumber evidence="4">2.3.1.20</ecNumber>
    </recommendedName>
</protein>
<dbReference type="InterPro" id="IPR009721">
    <property type="entry name" value="O-acyltransferase_WSD1_C"/>
</dbReference>
<feature type="domain" description="O-acyltransferase WSD1 C-terminal" evidence="13">
    <location>
        <begin position="335"/>
        <end position="478"/>
    </location>
</feature>
<evidence type="ECO:0000256" key="2">
    <source>
        <dbReference type="ARBA" id="ARBA00005189"/>
    </source>
</evidence>
<dbReference type="InterPro" id="IPR045034">
    <property type="entry name" value="O-acyltransferase_WSD1-like"/>
</dbReference>
<evidence type="ECO:0000256" key="3">
    <source>
        <dbReference type="ARBA" id="ARBA00009587"/>
    </source>
</evidence>
<gene>
    <name evidence="14" type="ORF">LMG26411_07028</name>
</gene>
<feature type="region of interest" description="Disordered" evidence="11">
    <location>
        <begin position="498"/>
        <end position="582"/>
    </location>
</feature>